<proteinExistence type="predicted"/>
<dbReference type="EMBL" id="JBHLYW010000001">
    <property type="protein sequence ID" value="MFC0075461.1"/>
    <property type="molecule type" value="Genomic_DNA"/>
</dbReference>
<evidence type="ECO:0000313" key="2">
    <source>
        <dbReference type="Proteomes" id="UP001589734"/>
    </source>
</evidence>
<dbReference type="InterPro" id="IPR021352">
    <property type="entry name" value="DUF2971"/>
</dbReference>
<sequence>MLVYKYRGGDDKIFERDLESLEKNCFWSSSLRNLNDPQENMVSTDKFVKQSKIFDNLFSGKVNSNLSMVNQCLDDLLSHNERVGIYSLSTSFKDKLLWAHYANSHKGFCIEYDLDKLVDSYIYESKSHFPVLYNEKPTELELGNISETSARDNSLLQKIFACKSKEWEYEKEYRIVTNDSGLHNYDFEAVKSIYFGMKMPDYQKREVIKRLEGRSIKFYQIETISNDYSLQAILIKDIDFSNISYFKEIPLGVTTDKPIKYEIFEKKYYKLNKKGNISIELESSISDYEIRWLANMIKNHLFYGAEKIFIFYYLKGQERDDFAWATSHILNDNIEVLINDFLRQQ</sequence>
<dbReference type="RefSeq" id="WP_379683877.1">
    <property type="nucleotide sequence ID" value="NZ_JBHLYW010000001.1"/>
</dbReference>
<protein>
    <submittedName>
        <fullName evidence="1">DUF2971 domain-containing protein</fullName>
    </submittedName>
</protein>
<reference evidence="1 2" key="1">
    <citation type="submission" date="2024-09" db="EMBL/GenBank/DDBJ databases">
        <authorList>
            <person name="Sun Q."/>
            <person name="Mori K."/>
        </authorList>
    </citation>
    <scope>NUCLEOTIDE SEQUENCE [LARGE SCALE GENOMIC DNA]</scope>
    <source>
        <strain evidence="1 2">CGMCC 1.12926</strain>
    </source>
</reference>
<dbReference type="Proteomes" id="UP001589734">
    <property type="component" value="Unassembled WGS sequence"/>
</dbReference>
<name>A0ABV6BLD4_9FLAO</name>
<evidence type="ECO:0000313" key="1">
    <source>
        <dbReference type="EMBL" id="MFC0075461.1"/>
    </source>
</evidence>
<accession>A0ABV6BLD4</accession>
<comment type="caution">
    <text evidence="1">The sequence shown here is derived from an EMBL/GenBank/DDBJ whole genome shotgun (WGS) entry which is preliminary data.</text>
</comment>
<dbReference type="Pfam" id="PF11185">
    <property type="entry name" value="DUF2971"/>
    <property type="match status" value="1"/>
</dbReference>
<gene>
    <name evidence="1" type="ORF">ACFFLS_00290</name>
</gene>
<organism evidence="1 2">
    <name type="scientific">Flavobacterium procerum</name>
    <dbReference type="NCBI Taxonomy" id="1455569"/>
    <lineage>
        <taxon>Bacteria</taxon>
        <taxon>Pseudomonadati</taxon>
        <taxon>Bacteroidota</taxon>
        <taxon>Flavobacteriia</taxon>
        <taxon>Flavobacteriales</taxon>
        <taxon>Flavobacteriaceae</taxon>
        <taxon>Flavobacterium</taxon>
    </lineage>
</organism>
<keyword evidence="2" id="KW-1185">Reference proteome</keyword>